<accession>A0A1B6KW22</accession>
<evidence type="ECO:0000256" key="1">
    <source>
        <dbReference type="ARBA" id="ARBA00023157"/>
    </source>
</evidence>
<dbReference type="EMBL" id="GEBQ01024386">
    <property type="protein sequence ID" value="JAT15591.1"/>
    <property type="molecule type" value="Transcribed_RNA"/>
</dbReference>
<feature type="non-terminal residue" evidence="4">
    <location>
        <position position="1"/>
    </location>
</feature>
<comment type="similarity">
    <text evidence="2">Belongs to the peptidase S1 family. CLIP subfamily.</text>
</comment>
<evidence type="ECO:0000259" key="3">
    <source>
        <dbReference type="PROSITE" id="PS50240"/>
    </source>
</evidence>
<organism evidence="4">
    <name type="scientific">Graphocephala atropunctata</name>
    <dbReference type="NCBI Taxonomy" id="36148"/>
    <lineage>
        <taxon>Eukaryota</taxon>
        <taxon>Metazoa</taxon>
        <taxon>Ecdysozoa</taxon>
        <taxon>Arthropoda</taxon>
        <taxon>Hexapoda</taxon>
        <taxon>Insecta</taxon>
        <taxon>Pterygota</taxon>
        <taxon>Neoptera</taxon>
        <taxon>Paraneoptera</taxon>
        <taxon>Hemiptera</taxon>
        <taxon>Auchenorrhyncha</taxon>
        <taxon>Membracoidea</taxon>
        <taxon>Cicadellidae</taxon>
        <taxon>Cicadellinae</taxon>
        <taxon>Cicadellini</taxon>
        <taxon>Graphocephala</taxon>
    </lineage>
</organism>
<dbReference type="InterPro" id="IPR043504">
    <property type="entry name" value="Peptidase_S1_PA_chymotrypsin"/>
</dbReference>
<protein>
    <recommendedName>
        <fullName evidence="3">Peptidase S1 domain-containing protein</fullName>
    </recommendedName>
</protein>
<dbReference type="AlphaFoldDB" id="A0A1B6KW22"/>
<evidence type="ECO:0000256" key="2">
    <source>
        <dbReference type="ARBA" id="ARBA00024195"/>
    </source>
</evidence>
<dbReference type="PROSITE" id="PS50240">
    <property type="entry name" value="TRYPSIN_DOM"/>
    <property type="match status" value="1"/>
</dbReference>
<dbReference type="SUPFAM" id="SSF50494">
    <property type="entry name" value="Trypsin-like serine proteases"/>
    <property type="match status" value="1"/>
</dbReference>
<gene>
    <name evidence="4" type="ORF">g.44494</name>
</gene>
<dbReference type="InterPro" id="IPR009003">
    <property type="entry name" value="Peptidase_S1_PA"/>
</dbReference>
<evidence type="ECO:0000313" key="4">
    <source>
        <dbReference type="EMBL" id="JAT15591.1"/>
    </source>
</evidence>
<dbReference type="GO" id="GO:0004252">
    <property type="term" value="F:serine-type endopeptidase activity"/>
    <property type="evidence" value="ECO:0007669"/>
    <property type="project" value="InterPro"/>
</dbReference>
<proteinExistence type="inferred from homology"/>
<feature type="domain" description="Peptidase S1" evidence="3">
    <location>
        <begin position="1"/>
        <end position="118"/>
    </location>
</feature>
<keyword evidence="1" id="KW-1015">Disulfide bond</keyword>
<dbReference type="InterPro" id="IPR001254">
    <property type="entry name" value="Trypsin_dom"/>
</dbReference>
<dbReference type="PANTHER" id="PTHR24256">
    <property type="entry name" value="TRYPTASE-RELATED"/>
    <property type="match status" value="1"/>
</dbReference>
<sequence>ETVLAGWVDKDVNAGRLRLQHYRLRVIDLDECQRNLTLAGLQVRTHKKILCTTPGEVTLTCQGYLGSPLINKRRYTENNKVYALGVMSYNVRPCSQQRFPIVYTSVSEYLSWILDNIEIDT</sequence>
<name>A0A1B6KW22_9HEMI</name>
<dbReference type="Gene3D" id="2.40.10.10">
    <property type="entry name" value="Trypsin-like serine proteases"/>
    <property type="match status" value="1"/>
</dbReference>
<dbReference type="Pfam" id="PF00089">
    <property type="entry name" value="Trypsin"/>
    <property type="match status" value="1"/>
</dbReference>
<dbReference type="GO" id="GO:0006508">
    <property type="term" value="P:proteolysis"/>
    <property type="evidence" value="ECO:0007669"/>
    <property type="project" value="InterPro"/>
</dbReference>
<dbReference type="InterPro" id="IPR051487">
    <property type="entry name" value="Ser/Thr_Proteases_Immune/Dev"/>
</dbReference>
<reference evidence="4" key="1">
    <citation type="submission" date="2015-11" db="EMBL/GenBank/DDBJ databases">
        <title>De novo transcriptome assembly of four potential Pierce s Disease insect vectors from Arizona vineyards.</title>
        <authorList>
            <person name="Tassone E.E."/>
        </authorList>
    </citation>
    <scope>NUCLEOTIDE SEQUENCE</scope>
</reference>